<dbReference type="GeneID" id="95375605"/>
<protein>
    <submittedName>
        <fullName evidence="8">ABC transporter substrate-binding protein</fullName>
    </submittedName>
</protein>
<reference evidence="7 10" key="2">
    <citation type="submission" date="2022-05" db="EMBL/GenBank/DDBJ databases">
        <title>Genome Sequencing of Bee-Associated Microbes.</title>
        <authorList>
            <person name="Dunlap C."/>
        </authorList>
    </citation>
    <scope>NUCLEOTIDE SEQUENCE [LARGE SCALE GENOMIC DNA]</scope>
    <source>
        <strain evidence="7 10">NRRL B-23120</strain>
    </source>
</reference>
<feature type="signal peptide" evidence="6">
    <location>
        <begin position="1"/>
        <end position="19"/>
    </location>
</feature>
<accession>A0A410WVC7</accession>
<keyword evidence="4" id="KW-0564">Palmitate</keyword>
<keyword evidence="5" id="KW-0449">Lipoprotein</keyword>
<reference evidence="8 9" key="1">
    <citation type="submission" date="2018-01" db="EMBL/GenBank/DDBJ databases">
        <title>The whole genome sequencing and assembly of Paenibacillus chitinolyticus KCCM 41400 strain.</title>
        <authorList>
            <person name="Kim J.-Y."/>
            <person name="Park M.-K."/>
            <person name="Lee Y.-J."/>
            <person name="Yi H."/>
            <person name="Bahn Y.-S."/>
            <person name="Kim J.F."/>
            <person name="Lee D.-W."/>
        </authorList>
    </citation>
    <scope>NUCLEOTIDE SEQUENCE [LARGE SCALE GENOMIC DNA]</scope>
    <source>
        <strain evidence="8 9">KCCM 41400</strain>
    </source>
</reference>
<dbReference type="PANTHER" id="PTHR43649:SF33">
    <property type="entry name" value="POLYGALACTURONAN_RHAMNOGALACTURONAN-BINDING PROTEIN YTCQ"/>
    <property type="match status" value="1"/>
</dbReference>
<dbReference type="EMBL" id="JAMDMJ010000001">
    <property type="protein sequence ID" value="MCY9594322.1"/>
    <property type="molecule type" value="Genomic_DNA"/>
</dbReference>
<dbReference type="KEGG" id="pchi:PC41400_12370"/>
<feature type="chain" id="PRO_5038808317" evidence="6">
    <location>
        <begin position="20"/>
        <end position="516"/>
    </location>
</feature>
<dbReference type="InterPro" id="IPR050490">
    <property type="entry name" value="Bact_solute-bd_prot1"/>
</dbReference>
<evidence type="ECO:0000256" key="3">
    <source>
        <dbReference type="ARBA" id="ARBA00023136"/>
    </source>
</evidence>
<dbReference type="Proteomes" id="UP000288943">
    <property type="component" value="Chromosome"/>
</dbReference>
<dbReference type="RefSeq" id="WP_042228290.1">
    <property type="nucleotide sequence ID" value="NZ_CP026520.1"/>
</dbReference>
<keyword evidence="3" id="KW-0472">Membrane</keyword>
<dbReference type="PROSITE" id="PS51257">
    <property type="entry name" value="PROKAR_LIPOPROTEIN"/>
    <property type="match status" value="1"/>
</dbReference>
<evidence type="ECO:0000256" key="2">
    <source>
        <dbReference type="ARBA" id="ARBA00022729"/>
    </source>
</evidence>
<gene>
    <name evidence="7" type="ORF">M5X16_00830</name>
    <name evidence="8" type="ORF">PC41400_12370</name>
</gene>
<name>A0A410WVC7_9BACL</name>
<dbReference type="PANTHER" id="PTHR43649">
    <property type="entry name" value="ARABINOSE-BINDING PROTEIN-RELATED"/>
    <property type="match status" value="1"/>
</dbReference>
<dbReference type="InterPro" id="IPR006059">
    <property type="entry name" value="SBP"/>
</dbReference>
<dbReference type="Gene3D" id="3.40.190.10">
    <property type="entry name" value="Periplasmic binding protein-like II"/>
    <property type="match status" value="2"/>
</dbReference>
<sequence length="516" mass="57547">MKKGWGVLLAAVLTTGTLAGCNSKEPAKESAAGAGPVKFSVSFSTGGNAYLESASDINKDKWVLELEKRTNTDLDLKPLSHKEFDQKMSLMFAGNDIPDVVSNLRGGPTTSSMSGSVEAGVFMPLDDLLKENAPNLMKLVPKEAWEETSYDGKIYGIPGWLTNPSRRATFIRTDLLEKANLKQPVTVEEYLDVLRAFKKMGVENPYQIREQFKYADTFLGAYDVMPYQFELMNGEVVPKFFDAENMMKALQTYKTMYEEGLIPKDFATVSQTDYNKNIAAGKSGIWSANGEGLLSFRGKIKDAVKDGKVDIVASPKGPEGKGGHGVYGYISTAKYINSKVDKEKAKKIIQFFDWMSTEEAEEFFTFGIEGDTYTKENGKINYKQPKTKEEIDEANYRQTTLWMVHDLTYNKKLSELTEDGKDMVKAFDNVLSKEGVGGITFTTSLASFTKYPDLASGGDTGPKFILDQMIQMIYGKRPISDWPKVIEEYKAKGGKEIIKEATERYNKKEGVVDRAR</sequence>
<evidence type="ECO:0000313" key="8">
    <source>
        <dbReference type="EMBL" id="QAV18426.1"/>
    </source>
</evidence>
<dbReference type="Proteomes" id="UP001527202">
    <property type="component" value="Unassembled WGS sequence"/>
</dbReference>
<evidence type="ECO:0000256" key="4">
    <source>
        <dbReference type="ARBA" id="ARBA00023139"/>
    </source>
</evidence>
<evidence type="ECO:0000256" key="6">
    <source>
        <dbReference type="SAM" id="SignalP"/>
    </source>
</evidence>
<dbReference type="SUPFAM" id="SSF53850">
    <property type="entry name" value="Periplasmic binding protein-like II"/>
    <property type="match status" value="1"/>
</dbReference>
<keyword evidence="1" id="KW-1003">Cell membrane</keyword>
<keyword evidence="10" id="KW-1185">Reference proteome</keyword>
<evidence type="ECO:0000313" key="10">
    <source>
        <dbReference type="Proteomes" id="UP001527202"/>
    </source>
</evidence>
<dbReference type="AlphaFoldDB" id="A0A410WVC7"/>
<keyword evidence="2 6" id="KW-0732">Signal</keyword>
<evidence type="ECO:0000256" key="1">
    <source>
        <dbReference type="ARBA" id="ARBA00022475"/>
    </source>
</evidence>
<evidence type="ECO:0000313" key="7">
    <source>
        <dbReference type="EMBL" id="MCY9594322.1"/>
    </source>
</evidence>
<dbReference type="OrthoDB" id="2501893at2"/>
<proteinExistence type="predicted"/>
<dbReference type="Pfam" id="PF13416">
    <property type="entry name" value="SBP_bac_8"/>
    <property type="match status" value="1"/>
</dbReference>
<organism evidence="8 9">
    <name type="scientific">Paenibacillus chitinolyticus</name>
    <dbReference type="NCBI Taxonomy" id="79263"/>
    <lineage>
        <taxon>Bacteria</taxon>
        <taxon>Bacillati</taxon>
        <taxon>Bacillota</taxon>
        <taxon>Bacilli</taxon>
        <taxon>Bacillales</taxon>
        <taxon>Paenibacillaceae</taxon>
        <taxon>Paenibacillus</taxon>
    </lineage>
</organism>
<evidence type="ECO:0000256" key="5">
    <source>
        <dbReference type="ARBA" id="ARBA00023288"/>
    </source>
</evidence>
<dbReference type="EMBL" id="CP026520">
    <property type="protein sequence ID" value="QAV18426.1"/>
    <property type="molecule type" value="Genomic_DNA"/>
</dbReference>
<evidence type="ECO:0000313" key="9">
    <source>
        <dbReference type="Proteomes" id="UP000288943"/>
    </source>
</evidence>